<dbReference type="EMBL" id="FOMT01000003">
    <property type="protein sequence ID" value="SFE40462.1"/>
    <property type="molecule type" value="Genomic_DNA"/>
</dbReference>
<keyword evidence="1" id="KW-0472">Membrane</keyword>
<evidence type="ECO:0008006" key="4">
    <source>
        <dbReference type="Google" id="ProtNLM"/>
    </source>
</evidence>
<organism evidence="2 3">
    <name type="scientific">Paenibacillus catalpae</name>
    <dbReference type="NCBI Taxonomy" id="1045775"/>
    <lineage>
        <taxon>Bacteria</taxon>
        <taxon>Bacillati</taxon>
        <taxon>Bacillota</taxon>
        <taxon>Bacilli</taxon>
        <taxon>Bacillales</taxon>
        <taxon>Paenibacillaceae</taxon>
        <taxon>Paenibacillus</taxon>
    </lineage>
</organism>
<keyword evidence="1" id="KW-1133">Transmembrane helix</keyword>
<keyword evidence="1" id="KW-0812">Transmembrane</keyword>
<protein>
    <recommendedName>
        <fullName evidence="4">YqzE-like protein</fullName>
    </recommendedName>
</protein>
<sequence>MSVQQRNYEERHIEKKHDPSRVASTFIKYFAYVIITFGVLYFIAKYLLPMF</sequence>
<accession>A0A1I2A9C1</accession>
<gene>
    <name evidence="2" type="ORF">SAMN05216378_3008</name>
</gene>
<dbReference type="Proteomes" id="UP000198855">
    <property type="component" value="Unassembled WGS sequence"/>
</dbReference>
<feature type="transmembrane region" description="Helical" evidence="1">
    <location>
        <begin position="29"/>
        <end position="48"/>
    </location>
</feature>
<keyword evidence="3" id="KW-1185">Reference proteome</keyword>
<name>A0A1I2A9C1_9BACL</name>
<dbReference type="STRING" id="1045775.SAMN05216378_3008"/>
<dbReference type="AlphaFoldDB" id="A0A1I2A9C1"/>
<dbReference type="RefSeq" id="WP_175532870.1">
    <property type="nucleotide sequence ID" value="NZ_FOMT01000003.1"/>
</dbReference>
<proteinExistence type="predicted"/>
<evidence type="ECO:0000313" key="2">
    <source>
        <dbReference type="EMBL" id="SFE40462.1"/>
    </source>
</evidence>
<evidence type="ECO:0000313" key="3">
    <source>
        <dbReference type="Proteomes" id="UP000198855"/>
    </source>
</evidence>
<evidence type="ECO:0000256" key="1">
    <source>
        <dbReference type="SAM" id="Phobius"/>
    </source>
</evidence>
<reference evidence="3" key="1">
    <citation type="submission" date="2016-10" db="EMBL/GenBank/DDBJ databases">
        <authorList>
            <person name="Varghese N."/>
            <person name="Submissions S."/>
        </authorList>
    </citation>
    <scope>NUCLEOTIDE SEQUENCE [LARGE SCALE GENOMIC DNA]</scope>
    <source>
        <strain evidence="3">CGMCC 1.10784</strain>
    </source>
</reference>